<dbReference type="AlphaFoldDB" id="A0A1H5Q0L9"/>
<dbReference type="EMBL" id="FNUC01000004">
    <property type="protein sequence ID" value="SEF18787.1"/>
    <property type="molecule type" value="Genomic_DNA"/>
</dbReference>
<evidence type="ECO:0000259" key="7">
    <source>
        <dbReference type="Pfam" id="PF08281"/>
    </source>
</evidence>
<keyword evidence="3" id="KW-0805">Transcription regulation</keyword>
<dbReference type="InterPro" id="IPR013324">
    <property type="entry name" value="RNA_pol_sigma_r3/r4-like"/>
</dbReference>
<feature type="domain" description="RNA polymerase sigma-70 region 2" evidence="6">
    <location>
        <begin position="12"/>
        <end position="76"/>
    </location>
</feature>
<accession>A0A1H5Q0L9</accession>
<protein>
    <submittedName>
        <fullName evidence="8">RNA polymerase sigma-70 factor, ECF subfamily</fullName>
    </submittedName>
</protein>
<keyword evidence="5" id="KW-0804">Transcription</keyword>
<evidence type="ECO:0000256" key="4">
    <source>
        <dbReference type="ARBA" id="ARBA00023082"/>
    </source>
</evidence>
<dbReference type="NCBIfam" id="TIGR02937">
    <property type="entry name" value="sigma70-ECF"/>
    <property type="match status" value="1"/>
</dbReference>
<dbReference type="Proteomes" id="UP000181980">
    <property type="component" value="Unassembled WGS sequence"/>
</dbReference>
<dbReference type="Gene3D" id="3.10.450.50">
    <property type="match status" value="1"/>
</dbReference>
<evidence type="ECO:0000256" key="1">
    <source>
        <dbReference type="ARBA" id="ARBA00010641"/>
    </source>
</evidence>
<name>A0A1H5Q0L9_9ACTN</name>
<comment type="similarity">
    <text evidence="1">Belongs to the sigma-70 factor family. ECF subfamily.</text>
</comment>
<dbReference type="PANTHER" id="PTHR30173">
    <property type="entry name" value="SIGMA 19 FACTOR"/>
    <property type="match status" value="1"/>
</dbReference>
<dbReference type="SUPFAM" id="SSF54427">
    <property type="entry name" value="NTF2-like"/>
    <property type="match status" value="1"/>
</dbReference>
<gene>
    <name evidence="8" type="ORF">SAMN04488561_6857</name>
</gene>
<dbReference type="InterPro" id="IPR013325">
    <property type="entry name" value="RNA_pol_sigma_r2"/>
</dbReference>
<evidence type="ECO:0000313" key="8">
    <source>
        <dbReference type="EMBL" id="SEF18787.1"/>
    </source>
</evidence>
<evidence type="ECO:0000256" key="5">
    <source>
        <dbReference type="ARBA" id="ARBA00023163"/>
    </source>
</evidence>
<comment type="subunit">
    <text evidence="2">Interacts transiently with the RNA polymerase catalytic core formed by RpoA, RpoB, RpoC and RpoZ (2 alpha, 1 beta, 1 beta' and 1 omega subunit) to form the RNA polymerase holoenzyme that can initiate transcription.</text>
</comment>
<dbReference type="InterPro" id="IPR036388">
    <property type="entry name" value="WH-like_DNA-bd_sf"/>
</dbReference>
<sequence>MSVPQSVAGVERDRLVGLAYRLLGTVADAEDAVQEAFVRWYRLDDRARADVANPVGWFAKTTSRVCLDLLKSASRRHDRYVGPWLPEPIPDDRFRVAAPPGAHDPAEHAVAAESVSMALLVVMESMTPAERVAFVLRDVFDYPVADIAEVLDRSPGAVRQLASSARARIGASGAEPSTRGASARLAEAFRRAANTGDVAALLRLLAPGVTLRSDGGGVARAALNPVHGPDNVARFVVGVLARQAPAALALRAAGADVVLTFERGGTVTGVLELVPEAGVVRDVLIQWNPHKLTLWHGDDAPT</sequence>
<dbReference type="PANTHER" id="PTHR30173:SF43">
    <property type="entry name" value="ECF RNA POLYMERASE SIGMA FACTOR SIGI-RELATED"/>
    <property type="match status" value="1"/>
</dbReference>
<dbReference type="STRING" id="561176.SAMN04488561_6857"/>
<feature type="domain" description="RNA polymerase sigma factor 70 region 4 type 2" evidence="7">
    <location>
        <begin position="117"/>
        <end position="169"/>
    </location>
</feature>
<dbReference type="GO" id="GO:0006352">
    <property type="term" value="P:DNA-templated transcription initiation"/>
    <property type="evidence" value="ECO:0007669"/>
    <property type="project" value="InterPro"/>
</dbReference>
<dbReference type="SUPFAM" id="SSF88946">
    <property type="entry name" value="Sigma2 domain of RNA polymerase sigma factors"/>
    <property type="match status" value="1"/>
</dbReference>
<evidence type="ECO:0000259" key="6">
    <source>
        <dbReference type="Pfam" id="PF04542"/>
    </source>
</evidence>
<dbReference type="SUPFAM" id="SSF88659">
    <property type="entry name" value="Sigma3 and sigma4 domains of RNA polymerase sigma factors"/>
    <property type="match status" value="1"/>
</dbReference>
<dbReference type="InterPro" id="IPR032710">
    <property type="entry name" value="NTF2-like_dom_sf"/>
</dbReference>
<keyword evidence="9" id="KW-1185">Reference proteome</keyword>
<dbReference type="OrthoDB" id="3211555at2"/>
<keyword evidence="4" id="KW-0731">Sigma factor</keyword>
<dbReference type="GO" id="GO:0003677">
    <property type="term" value="F:DNA binding"/>
    <property type="evidence" value="ECO:0007669"/>
    <property type="project" value="InterPro"/>
</dbReference>
<evidence type="ECO:0000256" key="2">
    <source>
        <dbReference type="ARBA" id="ARBA00011344"/>
    </source>
</evidence>
<organism evidence="8 9">
    <name type="scientific">Jiangella alba</name>
    <dbReference type="NCBI Taxonomy" id="561176"/>
    <lineage>
        <taxon>Bacteria</taxon>
        <taxon>Bacillati</taxon>
        <taxon>Actinomycetota</taxon>
        <taxon>Actinomycetes</taxon>
        <taxon>Jiangellales</taxon>
        <taxon>Jiangellaceae</taxon>
        <taxon>Jiangella</taxon>
    </lineage>
</organism>
<dbReference type="Gene3D" id="1.10.10.10">
    <property type="entry name" value="Winged helix-like DNA-binding domain superfamily/Winged helix DNA-binding domain"/>
    <property type="match status" value="1"/>
</dbReference>
<evidence type="ECO:0000313" key="9">
    <source>
        <dbReference type="Proteomes" id="UP000181980"/>
    </source>
</evidence>
<reference evidence="9" key="1">
    <citation type="submission" date="2016-10" db="EMBL/GenBank/DDBJ databases">
        <authorList>
            <person name="Varghese N."/>
            <person name="Submissions S."/>
        </authorList>
    </citation>
    <scope>NUCLEOTIDE SEQUENCE [LARGE SCALE GENOMIC DNA]</scope>
    <source>
        <strain evidence="9">DSM 45237</strain>
    </source>
</reference>
<dbReference type="InterPro" id="IPR052704">
    <property type="entry name" value="ECF_Sigma-70_Domain"/>
</dbReference>
<dbReference type="Gene3D" id="1.10.1740.10">
    <property type="match status" value="1"/>
</dbReference>
<dbReference type="Pfam" id="PF04542">
    <property type="entry name" value="Sigma70_r2"/>
    <property type="match status" value="1"/>
</dbReference>
<dbReference type="InterPro" id="IPR007627">
    <property type="entry name" value="RNA_pol_sigma70_r2"/>
</dbReference>
<dbReference type="InterPro" id="IPR013249">
    <property type="entry name" value="RNA_pol_sigma70_r4_t2"/>
</dbReference>
<dbReference type="GO" id="GO:0016987">
    <property type="term" value="F:sigma factor activity"/>
    <property type="evidence" value="ECO:0007669"/>
    <property type="project" value="UniProtKB-KW"/>
</dbReference>
<dbReference type="InterPro" id="IPR014284">
    <property type="entry name" value="RNA_pol_sigma-70_dom"/>
</dbReference>
<proteinExistence type="inferred from homology"/>
<evidence type="ECO:0000256" key="3">
    <source>
        <dbReference type="ARBA" id="ARBA00023015"/>
    </source>
</evidence>
<dbReference type="Pfam" id="PF08281">
    <property type="entry name" value="Sigma70_r4_2"/>
    <property type="match status" value="1"/>
</dbReference>